<dbReference type="PANTHER" id="PTHR10366">
    <property type="entry name" value="NAD DEPENDENT EPIMERASE/DEHYDRATASE"/>
    <property type="match status" value="1"/>
</dbReference>
<dbReference type="Gene3D" id="3.40.50.720">
    <property type="entry name" value="NAD(P)-binding Rossmann-like Domain"/>
    <property type="match status" value="1"/>
</dbReference>
<dbReference type="eggNOG" id="KOG1502">
    <property type="taxonomic scope" value="Eukaryota"/>
</dbReference>
<proteinExistence type="inferred from homology"/>
<dbReference type="InterPro" id="IPR002225">
    <property type="entry name" value="3Beta_OHSteriod_DH/Estase"/>
</dbReference>
<gene>
    <name evidence="4" type="ORF">F503_06685</name>
</gene>
<evidence type="ECO:0000256" key="2">
    <source>
        <dbReference type="ARBA" id="ARBA00023445"/>
    </source>
</evidence>
<dbReference type="STRING" id="1262450.S3BSS0"/>
<keyword evidence="1" id="KW-0560">Oxidoreductase</keyword>
<dbReference type="OMA" id="HTNSFAC"/>
<dbReference type="GO" id="GO:0016616">
    <property type="term" value="F:oxidoreductase activity, acting on the CH-OH group of donors, NAD or NADP as acceptor"/>
    <property type="evidence" value="ECO:0007669"/>
    <property type="project" value="InterPro"/>
</dbReference>
<protein>
    <submittedName>
        <fullName evidence="4">Nad dependent epimerase</fullName>
    </submittedName>
</protein>
<dbReference type="OrthoDB" id="2735536at2759"/>
<dbReference type="AlphaFoldDB" id="S3BSS0"/>
<dbReference type="InterPro" id="IPR036291">
    <property type="entry name" value="NAD(P)-bd_dom_sf"/>
</dbReference>
<evidence type="ECO:0000313" key="5">
    <source>
        <dbReference type="Proteomes" id="UP000016923"/>
    </source>
</evidence>
<name>S3BSS0_OPHP1</name>
<dbReference type="PANTHER" id="PTHR10366:SF579">
    <property type="entry name" value="3-BETA HYDROXYSTEROID DEHYDROGENASE_ISOMERASE FAMILY PROTEIN (AFU_ORTHOLOGUE AFUA_3G02250)"/>
    <property type="match status" value="1"/>
</dbReference>
<evidence type="ECO:0000256" key="1">
    <source>
        <dbReference type="ARBA" id="ARBA00023002"/>
    </source>
</evidence>
<comment type="similarity">
    <text evidence="2">Belongs to the NAD(P)-dependent epimerase/dehydratase family. Dihydroflavonol-4-reductase subfamily.</text>
</comment>
<feature type="domain" description="3-beta hydroxysteroid dehydrogenase/isomerase" evidence="3">
    <location>
        <begin position="7"/>
        <end position="251"/>
    </location>
</feature>
<evidence type="ECO:0000313" key="4">
    <source>
        <dbReference type="EMBL" id="EPE03512.1"/>
    </source>
</evidence>
<dbReference type="GO" id="GO:0006694">
    <property type="term" value="P:steroid biosynthetic process"/>
    <property type="evidence" value="ECO:0007669"/>
    <property type="project" value="InterPro"/>
</dbReference>
<sequence>MSSGRILVTGANGFIAAYCIAELLAQDYAVVASVRSADRITAVLDAHSHNPLLTTAIVPDLTKPDAFDAAIVSCDGVLHLASPFTYDCTDVEAELLLPSIRGAEAICLAASKTPSVRRVVLTSSFAAVFDAAAGLAPGRVYTAQDWSPLTYEDGKAASDAPPVAYRASKKLAEDAAWQFVKRQKPHWDLVTLCPGMVFGPLWPGTLSSLGRLNVSNSIIWGLVDAAVVPATKAPLWTAVTALAEAHVAALKVPEASNSRFLVINGNFDMQELADIIHASDNVPAALKKRVPLGSPGERLTGKVFTADSSDTIRVLGIKLQDELSDVVVDLLLQLAKIESHEET</sequence>
<dbReference type="VEuPathDB" id="FungiDB:F503_06685"/>
<reference evidence="4 5" key="1">
    <citation type="journal article" date="2013" name="BMC Genomics">
        <title>The genome and transcriptome of the pine saprophyte Ophiostoma piceae, and a comparison with the bark beetle-associated pine pathogen Grosmannia clavigera.</title>
        <authorList>
            <person name="Haridas S."/>
            <person name="Wang Y."/>
            <person name="Lim L."/>
            <person name="Massoumi Alamouti S."/>
            <person name="Jackman S."/>
            <person name="Docking R."/>
            <person name="Robertson G."/>
            <person name="Birol I."/>
            <person name="Bohlmann J."/>
            <person name="Breuil C."/>
        </authorList>
    </citation>
    <scope>NUCLEOTIDE SEQUENCE [LARGE SCALE GENOMIC DNA]</scope>
    <source>
        <strain evidence="4 5">UAMH 11346</strain>
    </source>
</reference>
<evidence type="ECO:0000259" key="3">
    <source>
        <dbReference type="Pfam" id="PF01073"/>
    </source>
</evidence>
<dbReference type="Proteomes" id="UP000016923">
    <property type="component" value="Unassembled WGS sequence"/>
</dbReference>
<dbReference type="SUPFAM" id="SSF51735">
    <property type="entry name" value="NAD(P)-binding Rossmann-fold domains"/>
    <property type="match status" value="1"/>
</dbReference>
<dbReference type="Pfam" id="PF01073">
    <property type="entry name" value="3Beta_HSD"/>
    <property type="match status" value="1"/>
</dbReference>
<dbReference type="InterPro" id="IPR050425">
    <property type="entry name" value="NAD(P)_dehydrat-like"/>
</dbReference>
<keyword evidence="5" id="KW-1185">Reference proteome</keyword>
<dbReference type="HOGENOM" id="CLU_007383_9_2_1"/>
<accession>S3BSS0</accession>
<dbReference type="CDD" id="cd05227">
    <property type="entry name" value="AR_SDR_e"/>
    <property type="match status" value="1"/>
</dbReference>
<organism evidence="4 5">
    <name type="scientific">Ophiostoma piceae (strain UAMH 11346)</name>
    <name type="common">Sap stain fungus</name>
    <dbReference type="NCBI Taxonomy" id="1262450"/>
    <lineage>
        <taxon>Eukaryota</taxon>
        <taxon>Fungi</taxon>
        <taxon>Dikarya</taxon>
        <taxon>Ascomycota</taxon>
        <taxon>Pezizomycotina</taxon>
        <taxon>Sordariomycetes</taxon>
        <taxon>Sordariomycetidae</taxon>
        <taxon>Ophiostomatales</taxon>
        <taxon>Ophiostomataceae</taxon>
        <taxon>Ophiostoma</taxon>
    </lineage>
</organism>
<dbReference type="EMBL" id="KE148167">
    <property type="protein sequence ID" value="EPE03512.1"/>
    <property type="molecule type" value="Genomic_DNA"/>
</dbReference>